<evidence type="ECO:0000256" key="1">
    <source>
        <dbReference type="SAM" id="MobiDB-lite"/>
    </source>
</evidence>
<sequence>MKRLSLSLLSATALTVMLTAGSAHALSEMKPGQQPVKQDERIEKQDLPPPAAAQPKQDDEQAAPEPNDDEEAIEDQATEGGGGVPGTETVQLIGEVSKDIESLPTPVKNMRRLILEAAESANFEALRPLIGTGENATQIPRGTEEEERDPIDMLKQLVGDEGGFEMLAIIQNLLNTGYVHVEPGTPQELYVWPYFVSLPVENLDSKQKVELFRIVTGGDYEEMKQAGAYNFFSIGISPQGKWVFLNLGD</sequence>
<dbReference type="AlphaFoldDB" id="A0A8J3DLW2"/>
<proteinExistence type="predicted"/>
<dbReference type="RefSeq" id="WP_189489291.1">
    <property type="nucleotide sequence ID" value="NZ_BMZO01000004.1"/>
</dbReference>
<dbReference type="EMBL" id="BMZO01000004">
    <property type="protein sequence ID" value="GHC68961.1"/>
    <property type="molecule type" value="Genomic_DNA"/>
</dbReference>
<evidence type="ECO:0000256" key="2">
    <source>
        <dbReference type="SAM" id="SignalP"/>
    </source>
</evidence>
<reference evidence="3" key="1">
    <citation type="journal article" date="2014" name="Int. J. Syst. Evol. Microbiol.">
        <title>Complete genome sequence of Corynebacterium casei LMG S-19264T (=DSM 44701T), isolated from a smear-ripened cheese.</title>
        <authorList>
            <consortium name="US DOE Joint Genome Institute (JGI-PGF)"/>
            <person name="Walter F."/>
            <person name="Albersmeier A."/>
            <person name="Kalinowski J."/>
            <person name="Ruckert C."/>
        </authorList>
    </citation>
    <scope>NUCLEOTIDE SEQUENCE</scope>
    <source>
        <strain evidence="3">KCTC 42097</strain>
    </source>
</reference>
<keyword evidence="4" id="KW-1185">Reference proteome</keyword>
<keyword evidence="2" id="KW-0732">Signal</keyword>
<reference evidence="3" key="2">
    <citation type="submission" date="2020-09" db="EMBL/GenBank/DDBJ databases">
        <authorList>
            <person name="Sun Q."/>
            <person name="Kim S."/>
        </authorList>
    </citation>
    <scope>NUCLEOTIDE SEQUENCE</scope>
    <source>
        <strain evidence="3">KCTC 42097</strain>
    </source>
</reference>
<feature type="region of interest" description="Disordered" evidence="1">
    <location>
        <begin position="24"/>
        <end position="88"/>
    </location>
</feature>
<feature type="compositionally biased region" description="Acidic residues" evidence="1">
    <location>
        <begin position="60"/>
        <end position="77"/>
    </location>
</feature>
<evidence type="ECO:0000313" key="4">
    <source>
        <dbReference type="Proteomes" id="UP000641137"/>
    </source>
</evidence>
<name>A0A8J3DLW2_9HYPH</name>
<feature type="compositionally biased region" description="Basic and acidic residues" evidence="1">
    <location>
        <begin position="37"/>
        <end position="46"/>
    </location>
</feature>
<evidence type="ECO:0000313" key="3">
    <source>
        <dbReference type="EMBL" id="GHC68961.1"/>
    </source>
</evidence>
<feature type="chain" id="PRO_5035304453" evidence="2">
    <location>
        <begin position="26"/>
        <end position="249"/>
    </location>
</feature>
<protein>
    <submittedName>
        <fullName evidence="3">Uncharacterized protein</fullName>
    </submittedName>
</protein>
<accession>A0A8J3DLW2</accession>
<feature type="signal peptide" evidence="2">
    <location>
        <begin position="1"/>
        <end position="25"/>
    </location>
</feature>
<organism evidence="3 4">
    <name type="scientific">Limoniibacter endophyticus</name>
    <dbReference type="NCBI Taxonomy" id="1565040"/>
    <lineage>
        <taxon>Bacteria</taxon>
        <taxon>Pseudomonadati</taxon>
        <taxon>Pseudomonadota</taxon>
        <taxon>Alphaproteobacteria</taxon>
        <taxon>Hyphomicrobiales</taxon>
        <taxon>Bartonellaceae</taxon>
        <taxon>Limoniibacter</taxon>
    </lineage>
</organism>
<dbReference type="Proteomes" id="UP000641137">
    <property type="component" value="Unassembled WGS sequence"/>
</dbReference>
<gene>
    <name evidence="3" type="ORF">GCM10010136_14210</name>
</gene>
<comment type="caution">
    <text evidence="3">The sequence shown here is derived from an EMBL/GenBank/DDBJ whole genome shotgun (WGS) entry which is preliminary data.</text>
</comment>